<organism evidence="3 4">
    <name type="scientific">Linnemannia elongata AG-77</name>
    <dbReference type="NCBI Taxonomy" id="1314771"/>
    <lineage>
        <taxon>Eukaryota</taxon>
        <taxon>Fungi</taxon>
        <taxon>Fungi incertae sedis</taxon>
        <taxon>Mucoromycota</taxon>
        <taxon>Mortierellomycotina</taxon>
        <taxon>Mortierellomycetes</taxon>
        <taxon>Mortierellales</taxon>
        <taxon>Mortierellaceae</taxon>
        <taxon>Linnemannia</taxon>
    </lineage>
</organism>
<evidence type="ECO:0000256" key="2">
    <source>
        <dbReference type="SAM" id="Phobius"/>
    </source>
</evidence>
<reference evidence="3 4" key="1">
    <citation type="submission" date="2016-05" db="EMBL/GenBank/DDBJ databases">
        <title>Genome sequencing reveals origins of a unique bacterial endosymbiosis in the earliest lineages of terrestrial Fungi.</title>
        <authorList>
            <consortium name="DOE Joint Genome Institute"/>
            <person name="Uehling J."/>
            <person name="Gryganskyi A."/>
            <person name="Hameed K."/>
            <person name="Tschaplinski T."/>
            <person name="Misztal P."/>
            <person name="Wu S."/>
            <person name="Desiro A."/>
            <person name="Vande Pol N."/>
            <person name="Du Z.-Y."/>
            <person name="Zienkiewicz A."/>
            <person name="Zienkiewicz K."/>
            <person name="Morin E."/>
            <person name="Tisserant E."/>
            <person name="Splivallo R."/>
            <person name="Hainaut M."/>
            <person name="Henrissat B."/>
            <person name="Ohm R."/>
            <person name="Kuo A."/>
            <person name="Yan J."/>
            <person name="Lipzen A."/>
            <person name="Nolan M."/>
            <person name="Labutti K."/>
            <person name="Barry K."/>
            <person name="Goldstein A."/>
            <person name="Labbe J."/>
            <person name="Schadt C."/>
            <person name="Tuskan G."/>
            <person name="Grigoriev I."/>
            <person name="Martin F."/>
            <person name="Vilgalys R."/>
            <person name="Bonito G."/>
        </authorList>
    </citation>
    <scope>NUCLEOTIDE SEQUENCE [LARGE SCALE GENOMIC DNA]</scope>
    <source>
        <strain evidence="3 4">AG-77</strain>
    </source>
</reference>
<dbReference type="Proteomes" id="UP000078512">
    <property type="component" value="Unassembled WGS sequence"/>
</dbReference>
<name>A0A197KC61_9FUNG</name>
<keyword evidence="4" id="KW-1185">Reference proteome</keyword>
<keyword evidence="2" id="KW-1133">Transmembrane helix</keyword>
<evidence type="ECO:0000313" key="3">
    <source>
        <dbReference type="EMBL" id="OAQ33989.1"/>
    </source>
</evidence>
<protein>
    <submittedName>
        <fullName evidence="3">Uncharacterized protein</fullName>
    </submittedName>
</protein>
<feature type="transmembrane region" description="Helical" evidence="2">
    <location>
        <begin position="32"/>
        <end position="50"/>
    </location>
</feature>
<feature type="region of interest" description="Disordered" evidence="1">
    <location>
        <begin position="1"/>
        <end position="27"/>
    </location>
</feature>
<dbReference type="AlphaFoldDB" id="A0A197KC61"/>
<evidence type="ECO:0000256" key="1">
    <source>
        <dbReference type="SAM" id="MobiDB-lite"/>
    </source>
</evidence>
<accession>A0A197KC61</accession>
<sequence>MSDEVNQGHMCDHEQKGGDNGKGGRRKKTKSLSYSYFVPMLVLALLFHFSPFNKQQQQQITTEATARQDLNAIGILDGYY</sequence>
<feature type="compositionally biased region" description="Basic and acidic residues" evidence="1">
    <location>
        <begin position="10"/>
        <end position="19"/>
    </location>
</feature>
<evidence type="ECO:0000313" key="4">
    <source>
        <dbReference type="Proteomes" id="UP000078512"/>
    </source>
</evidence>
<keyword evidence="2" id="KW-0812">Transmembrane</keyword>
<gene>
    <name evidence="3" type="ORF">K457DRAFT_134314</name>
</gene>
<keyword evidence="2" id="KW-0472">Membrane</keyword>
<dbReference type="EMBL" id="KV442019">
    <property type="protein sequence ID" value="OAQ33989.1"/>
    <property type="molecule type" value="Genomic_DNA"/>
</dbReference>
<proteinExistence type="predicted"/>